<evidence type="ECO:0000256" key="2">
    <source>
        <dbReference type="ARBA" id="ARBA00023125"/>
    </source>
</evidence>
<protein>
    <submittedName>
        <fullName evidence="6">TetR/AcrR family transcriptional regulator</fullName>
    </submittedName>
</protein>
<dbReference type="Gene3D" id="1.10.10.60">
    <property type="entry name" value="Homeodomain-like"/>
    <property type="match status" value="1"/>
</dbReference>
<dbReference type="InterPro" id="IPR001647">
    <property type="entry name" value="HTH_TetR"/>
</dbReference>
<dbReference type="InterPro" id="IPR036271">
    <property type="entry name" value="Tet_transcr_reg_TetR-rel_C_sf"/>
</dbReference>
<accession>A0A3D0KF95</accession>
<dbReference type="GO" id="GO:0003677">
    <property type="term" value="F:DNA binding"/>
    <property type="evidence" value="ECO:0007669"/>
    <property type="project" value="UniProtKB-UniRule"/>
</dbReference>
<dbReference type="SUPFAM" id="SSF46689">
    <property type="entry name" value="Homeodomain-like"/>
    <property type="match status" value="1"/>
</dbReference>
<dbReference type="PRINTS" id="PR00455">
    <property type="entry name" value="HTHTETR"/>
</dbReference>
<feature type="DNA-binding region" description="H-T-H motif" evidence="4">
    <location>
        <begin position="32"/>
        <end position="51"/>
    </location>
</feature>
<evidence type="ECO:0000256" key="4">
    <source>
        <dbReference type="PROSITE-ProRule" id="PRU00335"/>
    </source>
</evidence>
<sequence>MPWDESHKMHSHEKILHAAARLFTHHGFNGVSIDTVMQEAGMTRGAFYAHFESKSDLYTQALKHAATQAAQRLALEHLPEQGIERYLSEEHIFGQQVPCPLACLISDVAQQDLPIRSTYTLLFKGFVDRVSQMTPADQLTRRQIIQQVVAMVGGLAIARTLNDESLSKEILEACRELASSKHL</sequence>
<dbReference type="AlphaFoldDB" id="A0A3D0KF95"/>
<keyword evidence="3" id="KW-0804">Transcription</keyword>
<evidence type="ECO:0000256" key="1">
    <source>
        <dbReference type="ARBA" id="ARBA00023015"/>
    </source>
</evidence>
<dbReference type="PROSITE" id="PS50977">
    <property type="entry name" value="HTH_TETR_2"/>
    <property type="match status" value="1"/>
</dbReference>
<evidence type="ECO:0000259" key="5">
    <source>
        <dbReference type="PROSITE" id="PS50977"/>
    </source>
</evidence>
<proteinExistence type="predicted"/>
<keyword evidence="2 4" id="KW-0238">DNA-binding</keyword>
<evidence type="ECO:0000313" key="6">
    <source>
        <dbReference type="EMBL" id="HCA02203.1"/>
    </source>
</evidence>
<evidence type="ECO:0000256" key="3">
    <source>
        <dbReference type="ARBA" id="ARBA00023163"/>
    </source>
</evidence>
<dbReference type="Gene3D" id="1.10.357.10">
    <property type="entry name" value="Tetracycline Repressor, domain 2"/>
    <property type="match status" value="1"/>
</dbReference>
<dbReference type="EMBL" id="DOTR01000043">
    <property type="protein sequence ID" value="HCA02203.1"/>
    <property type="molecule type" value="Genomic_DNA"/>
</dbReference>
<organism evidence="6">
    <name type="scientific">Halomonas campaniensis</name>
    <dbReference type="NCBI Taxonomy" id="213554"/>
    <lineage>
        <taxon>Bacteria</taxon>
        <taxon>Pseudomonadati</taxon>
        <taxon>Pseudomonadota</taxon>
        <taxon>Gammaproteobacteria</taxon>
        <taxon>Oceanospirillales</taxon>
        <taxon>Halomonadaceae</taxon>
        <taxon>Halomonas</taxon>
    </lineage>
</organism>
<keyword evidence="1" id="KW-0805">Transcription regulation</keyword>
<comment type="caution">
    <text evidence="6">The sequence shown here is derived from an EMBL/GenBank/DDBJ whole genome shotgun (WGS) entry which is preliminary data.</text>
</comment>
<reference evidence="6" key="1">
    <citation type="journal article" date="2018" name="Nat. Biotechnol.">
        <title>A standardized bacterial taxonomy based on genome phylogeny substantially revises the tree of life.</title>
        <authorList>
            <person name="Parks D.H."/>
            <person name="Chuvochina M."/>
            <person name="Waite D.W."/>
            <person name="Rinke C."/>
            <person name="Skarshewski A."/>
            <person name="Chaumeil P.A."/>
            <person name="Hugenholtz P."/>
        </authorList>
    </citation>
    <scope>NUCLEOTIDE SEQUENCE [LARGE SCALE GENOMIC DNA]</scope>
    <source>
        <strain evidence="6">UBA11284</strain>
    </source>
</reference>
<gene>
    <name evidence="6" type="ORF">DEO68_08495</name>
</gene>
<dbReference type="SUPFAM" id="SSF48498">
    <property type="entry name" value="Tetracyclin repressor-like, C-terminal domain"/>
    <property type="match status" value="1"/>
</dbReference>
<dbReference type="PANTHER" id="PTHR47506">
    <property type="entry name" value="TRANSCRIPTIONAL REGULATORY PROTEIN"/>
    <property type="match status" value="1"/>
</dbReference>
<dbReference type="Pfam" id="PF00440">
    <property type="entry name" value="TetR_N"/>
    <property type="match status" value="1"/>
</dbReference>
<dbReference type="InterPro" id="IPR009057">
    <property type="entry name" value="Homeodomain-like_sf"/>
</dbReference>
<name>A0A3D0KF95_9GAMM</name>
<dbReference type="PANTHER" id="PTHR47506:SF7">
    <property type="entry name" value="TRANSCRIPTIONAL REGULATORY PROTEIN"/>
    <property type="match status" value="1"/>
</dbReference>
<feature type="domain" description="HTH tetR-type" evidence="5">
    <location>
        <begin position="9"/>
        <end position="69"/>
    </location>
</feature>